<feature type="transmembrane region" description="Helical" evidence="6">
    <location>
        <begin position="40"/>
        <end position="61"/>
    </location>
</feature>
<name>A0A4Q9VYI8_9HYPH</name>
<dbReference type="GO" id="GO:0044341">
    <property type="term" value="P:sodium-dependent phosphate transport"/>
    <property type="evidence" value="ECO:0007669"/>
    <property type="project" value="InterPro"/>
</dbReference>
<evidence type="ECO:0000313" key="8">
    <source>
        <dbReference type="EMBL" id="TBW41211.1"/>
    </source>
</evidence>
<evidence type="ECO:0000313" key="9">
    <source>
        <dbReference type="Proteomes" id="UP000292781"/>
    </source>
</evidence>
<organism evidence="8 9">
    <name type="scientific">Siculibacillus lacustris</name>
    <dbReference type="NCBI Taxonomy" id="1549641"/>
    <lineage>
        <taxon>Bacteria</taxon>
        <taxon>Pseudomonadati</taxon>
        <taxon>Pseudomonadota</taxon>
        <taxon>Alphaproteobacteria</taxon>
        <taxon>Hyphomicrobiales</taxon>
        <taxon>Ancalomicrobiaceae</taxon>
        <taxon>Siculibacillus</taxon>
    </lineage>
</organism>
<evidence type="ECO:0000259" key="7">
    <source>
        <dbReference type="Pfam" id="PF01895"/>
    </source>
</evidence>
<gene>
    <name evidence="8" type="ORF">EYW49_00310</name>
</gene>
<proteinExistence type="predicted"/>
<protein>
    <submittedName>
        <fullName evidence="8">Na/Pi cotransporter family protein</fullName>
    </submittedName>
</protein>
<dbReference type="Pfam" id="PF01895">
    <property type="entry name" value="PhoU"/>
    <property type="match status" value="1"/>
</dbReference>
<dbReference type="PANTHER" id="PTHR10010">
    <property type="entry name" value="SOLUTE CARRIER FAMILY 34 SODIUM PHOSPHATE , MEMBER 2-RELATED"/>
    <property type="match status" value="1"/>
</dbReference>
<feature type="transmembrane region" description="Helical" evidence="6">
    <location>
        <begin position="7"/>
        <end position="28"/>
    </location>
</feature>
<keyword evidence="2" id="KW-1003">Cell membrane</keyword>
<dbReference type="RefSeq" id="WP_131304754.1">
    <property type="nucleotide sequence ID" value="NZ_SJFN01000001.1"/>
</dbReference>
<feature type="domain" description="PhoU" evidence="7">
    <location>
        <begin position="342"/>
        <end position="420"/>
    </location>
</feature>
<dbReference type="GO" id="GO:0005436">
    <property type="term" value="F:sodium:phosphate symporter activity"/>
    <property type="evidence" value="ECO:0007669"/>
    <property type="project" value="InterPro"/>
</dbReference>
<feature type="transmembrane region" description="Helical" evidence="6">
    <location>
        <begin position="175"/>
        <end position="199"/>
    </location>
</feature>
<evidence type="ECO:0000256" key="2">
    <source>
        <dbReference type="ARBA" id="ARBA00022475"/>
    </source>
</evidence>
<keyword evidence="4 6" id="KW-1133">Transmembrane helix</keyword>
<evidence type="ECO:0000256" key="3">
    <source>
        <dbReference type="ARBA" id="ARBA00022692"/>
    </source>
</evidence>
<evidence type="ECO:0000256" key="5">
    <source>
        <dbReference type="ARBA" id="ARBA00023136"/>
    </source>
</evidence>
<feature type="transmembrane region" description="Helical" evidence="6">
    <location>
        <begin position="277"/>
        <end position="296"/>
    </location>
</feature>
<keyword evidence="5 6" id="KW-0472">Membrane</keyword>
<dbReference type="InterPro" id="IPR003841">
    <property type="entry name" value="Na/Pi_transpt"/>
</dbReference>
<comment type="subcellular location">
    <subcellularLocation>
        <location evidence="1">Cell membrane</location>
        <topology evidence="1">Multi-pass membrane protein</topology>
    </subcellularLocation>
</comment>
<dbReference type="NCBIfam" id="NF037997">
    <property type="entry name" value="Na_Pi_symport"/>
    <property type="match status" value="1"/>
</dbReference>
<feature type="transmembrane region" description="Helical" evidence="6">
    <location>
        <begin position="133"/>
        <end position="155"/>
    </location>
</feature>
<evidence type="ECO:0000256" key="6">
    <source>
        <dbReference type="SAM" id="Phobius"/>
    </source>
</evidence>
<reference evidence="8 9" key="1">
    <citation type="submission" date="2019-02" db="EMBL/GenBank/DDBJ databases">
        <title>Siculibacillus lacustris gen. nov., sp. nov., a new rosette-forming bacterium isolated from a freshwater crater lake (Lake St. Ana, Romania).</title>
        <authorList>
            <person name="Felfoldi T."/>
            <person name="Marton Z."/>
            <person name="Szabo A."/>
            <person name="Mentes A."/>
            <person name="Boka K."/>
            <person name="Marialigeti K."/>
            <person name="Mathe I."/>
            <person name="Koncz M."/>
            <person name="Schumann P."/>
            <person name="Toth E."/>
        </authorList>
    </citation>
    <scope>NUCLEOTIDE SEQUENCE [LARGE SCALE GENOMIC DNA]</scope>
    <source>
        <strain evidence="8 9">SA-279</strain>
    </source>
</reference>
<keyword evidence="3 6" id="KW-0812">Transmembrane</keyword>
<dbReference type="InterPro" id="IPR026022">
    <property type="entry name" value="PhoU_dom"/>
</dbReference>
<sequence length="554" mass="58036">MATTSLLVDLAGTVALLLWGIHMVQTGIQRAFGSSLRRVMAAWVGGRLPAFATGLGITAALQSSTATGLMVASLAADGLIATVPALAVMLGANVGSTLIVQLLAFDVRHLAPFAILVGVVMFRTGGITRTRDLGRVAIGLGLLMLSLSRLVAILTPHDDVAGLRVLIDVVVGDPIVGVLVAAIGAWLAHSSAAVVLLVMSFAVQGVVPLDAAIALVVGANLGTALNPVIEGRGEPAGRRVAVGNLAVRILAAIAAIAGAPIVIAAMRRFDGDPARAVADFHTAFNLAAALVALPLLTPAARLLHRLLPDHAEAADRSRPLYLDPAATTVPALAIGHAAREALRMVDLLEEMVAAMRRALDDGDRVRLAAAIRLDDALDRLNGAIKTYLSRLDPDGLSAPEEARLAAVLAFVINLEHAGDIVHRDVAAGVGKYVERGFSFSHEGEAEMQAVFDRVLANLRAAASIFVTENVAAARLLAGEKQVFRNLETRLQAIHFSRLRETPDGARDAGALHLDLVRDLKRLNDHLVAGAAYPVLERGGDLMATRLRQDGGARR</sequence>
<evidence type="ECO:0000256" key="1">
    <source>
        <dbReference type="ARBA" id="ARBA00004651"/>
    </source>
</evidence>
<dbReference type="AlphaFoldDB" id="A0A4Q9VYI8"/>
<keyword evidence="9" id="KW-1185">Reference proteome</keyword>
<dbReference type="Gene3D" id="1.20.58.220">
    <property type="entry name" value="Phosphate transport system protein phou homolog 2, domain 2"/>
    <property type="match status" value="1"/>
</dbReference>
<dbReference type="Proteomes" id="UP000292781">
    <property type="component" value="Unassembled WGS sequence"/>
</dbReference>
<feature type="transmembrane region" description="Helical" evidence="6">
    <location>
        <begin position="98"/>
        <end position="121"/>
    </location>
</feature>
<dbReference type="PANTHER" id="PTHR10010:SF46">
    <property type="entry name" value="SODIUM-DEPENDENT PHOSPHATE TRANSPORT PROTEIN 2B"/>
    <property type="match status" value="1"/>
</dbReference>
<dbReference type="SUPFAM" id="SSF109755">
    <property type="entry name" value="PhoU-like"/>
    <property type="match status" value="1"/>
</dbReference>
<evidence type="ECO:0000256" key="4">
    <source>
        <dbReference type="ARBA" id="ARBA00022989"/>
    </source>
</evidence>
<dbReference type="OrthoDB" id="5778511at2"/>
<dbReference type="EMBL" id="SJFN01000001">
    <property type="protein sequence ID" value="TBW41211.1"/>
    <property type="molecule type" value="Genomic_DNA"/>
</dbReference>
<dbReference type="GO" id="GO:0005886">
    <property type="term" value="C:plasma membrane"/>
    <property type="evidence" value="ECO:0007669"/>
    <property type="project" value="UniProtKB-SubCell"/>
</dbReference>
<dbReference type="InterPro" id="IPR038078">
    <property type="entry name" value="PhoU-like_sf"/>
</dbReference>
<accession>A0A4Q9VYI8</accession>
<comment type="caution">
    <text evidence="8">The sequence shown here is derived from an EMBL/GenBank/DDBJ whole genome shotgun (WGS) entry which is preliminary data.</text>
</comment>
<dbReference type="Pfam" id="PF02690">
    <property type="entry name" value="Na_Pi_cotrans"/>
    <property type="match status" value="2"/>
</dbReference>
<feature type="transmembrane region" description="Helical" evidence="6">
    <location>
        <begin position="245"/>
        <end position="265"/>
    </location>
</feature>
<feature type="transmembrane region" description="Helical" evidence="6">
    <location>
        <begin position="68"/>
        <end position="92"/>
    </location>
</feature>